<dbReference type="InterPro" id="IPR011992">
    <property type="entry name" value="EF-hand-dom_pair"/>
</dbReference>
<dbReference type="PROSITE" id="PS50222">
    <property type="entry name" value="EF_HAND_2"/>
    <property type="match status" value="2"/>
</dbReference>
<keyword evidence="3" id="KW-0106">Calcium</keyword>
<sequence length="244" mass="27822">MLIVEHSLLTVSVLTAAPPSPPADYELEDFEGDRRYRPRDVASLSADTHFSPHEVKRIYRGFKVECPMGVLGEEDFKDIYSRFFPQQSNTGLYAHYVFNTFDINSTDRVINFEEFLKWLSRLCRGTVQPLTVICPQEFLKWLSRLCRGTAEEKLRWMFRLYDINNDGRITRGEMTSVFISIYALLGGVSLSLLQEDSAVAGRVDQVFQRMDLNGDGVVTVDEFLEFCSSDPTMMSSLAQLATVL</sequence>
<evidence type="ECO:0000313" key="7">
    <source>
        <dbReference type="Proteomes" id="UP000440578"/>
    </source>
</evidence>
<feature type="domain" description="EF-hand" evidence="5">
    <location>
        <begin position="149"/>
        <end position="184"/>
    </location>
</feature>
<dbReference type="InterPro" id="IPR002048">
    <property type="entry name" value="EF_hand_dom"/>
</dbReference>
<evidence type="ECO:0000313" key="6">
    <source>
        <dbReference type="EMBL" id="KAF0301965.1"/>
    </source>
</evidence>
<evidence type="ECO:0000256" key="4">
    <source>
        <dbReference type="SAM" id="SignalP"/>
    </source>
</evidence>
<evidence type="ECO:0000256" key="1">
    <source>
        <dbReference type="ARBA" id="ARBA00022723"/>
    </source>
</evidence>
<dbReference type="SMART" id="SM00054">
    <property type="entry name" value="EFh"/>
    <property type="match status" value="3"/>
</dbReference>
<dbReference type="EMBL" id="VIIS01001106">
    <property type="protein sequence ID" value="KAF0301965.1"/>
    <property type="molecule type" value="Genomic_DNA"/>
</dbReference>
<gene>
    <name evidence="6" type="primary">KCNIP4_4</name>
    <name evidence="6" type="ORF">FJT64_025886</name>
</gene>
<accession>A0A6A4W6C7</accession>
<dbReference type="InterPro" id="IPR028846">
    <property type="entry name" value="Recoverin"/>
</dbReference>
<reference evidence="6 7" key="1">
    <citation type="submission" date="2019-07" db="EMBL/GenBank/DDBJ databases">
        <title>Draft genome assembly of a fouling barnacle, Amphibalanus amphitrite (Darwin, 1854): The first reference genome for Thecostraca.</title>
        <authorList>
            <person name="Kim W."/>
        </authorList>
    </citation>
    <scope>NUCLEOTIDE SEQUENCE [LARGE SCALE GENOMIC DNA]</scope>
    <source>
        <strain evidence="6">SNU_AA5</strain>
        <tissue evidence="6">Soma without cirri and trophi</tissue>
    </source>
</reference>
<dbReference type="EMBL" id="VIIS01001106">
    <property type="protein sequence ID" value="KAF0301966.1"/>
    <property type="molecule type" value="Genomic_DNA"/>
</dbReference>
<proteinExistence type="predicted"/>
<dbReference type="OrthoDB" id="6352586at2759"/>
<feature type="chain" id="PRO_5036381604" evidence="4">
    <location>
        <begin position="17"/>
        <end position="244"/>
    </location>
</feature>
<evidence type="ECO:0000259" key="5">
    <source>
        <dbReference type="PROSITE" id="PS50222"/>
    </source>
</evidence>
<feature type="signal peptide" evidence="4">
    <location>
        <begin position="1"/>
        <end position="16"/>
    </location>
</feature>
<dbReference type="CDD" id="cd00051">
    <property type="entry name" value="EFh"/>
    <property type="match status" value="1"/>
</dbReference>
<keyword evidence="2" id="KW-0677">Repeat</keyword>
<protein>
    <submittedName>
        <fullName evidence="6">Kv channel-interacting protein 4</fullName>
    </submittedName>
</protein>
<evidence type="ECO:0000256" key="2">
    <source>
        <dbReference type="ARBA" id="ARBA00022737"/>
    </source>
</evidence>
<keyword evidence="7" id="KW-1185">Reference proteome</keyword>
<dbReference type="SUPFAM" id="SSF47473">
    <property type="entry name" value="EF-hand"/>
    <property type="match status" value="1"/>
</dbReference>
<dbReference type="PANTHER" id="PTHR23055">
    <property type="entry name" value="CALCIUM BINDING PROTEINS"/>
    <property type="match status" value="1"/>
</dbReference>
<dbReference type="Gene3D" id="1.10.238.10">
    <property type="entry name" value="EF-hand"/>
    <property type="match status" value="2"/>
</dbReference>
<comment type="caution">
    <text evidence="6">The sequence shown here is derived from an EMBL/GenBank/DDBJ whole genome shotgun (WGS) entry which is preliminary data.</text>
</comment>
<name>A0A6A4W6C7_AMPAM</name>
<dbReference type="InterPro" id="IPR018247">
    <property type="entry name" value="EF_Hand_1_Ca_BS"/>
</dbReference>
<keyword evidence="4" id="KW-0732">Signal</keyword>
<dbReference type="AlphaFoldDB" id="A0A6A4W6C7"/>
<evidence type="ECO:0000256" key="3">
    <source>
        <dbReference type="ARBA" id="ARBA00022837"/>
    </source>
</evidence>
<keyword evidence="1" id="KW-0479">Metal-binding</keyword>
<dbReference type="PANTHER" id="PTHR23055:SF167">
    <property type="entry name" value="EF-HAND DOMAIN-CONTAINING PROTEIN"/>
    <property type="match status" value="1"/>
</dbReference>
<dbReference type="GO" id="GO:0005509">
    <property type="term" value="F:calcium ion binding"/>
    <property type="evidence" value="ECO:0007669"/>
    <property type="project" value="InterPro"/>
</dbReference>
<dbReference type="Proteomes" id="UP000440578">
    <property type="component" value="Unassembled WGS sequence"/>
</dbReference>
<dbReference type="Pfam" id="PF13499">
    <property type="entry name" value="EF-hand_7"/>
    <property type="match status" value="1"/>
</dbReference>
<organism evidence="6 7">
    <name type="scientific">Amphibalanus amphitrite</name>
    <name type="common">Striped barnacle</name>
    <name type="synonym">Balanus amphitrite</name>
    <dbReference type="NCBI Taxonomy" id="1232801"/>
    <lineage>
        <taxon>Eukaryota</taxon>
        <taxon>Metazoa</taxon>
        <taxon>Ecdysozoa</taxon>
        <taxon>Arthropoda</taxon>
        <taxon>Crustacea</taxon>
        <taxon>Multicrustacea</taxon>
        <taxon>Cirripedia</taxon>
        <taxon>Thoracica</taxon>
        <taxon>Thoracicalcarea</taxon>
        <taxon>Balanomorpha</taxon>
        <taxon>Balanoidea</taxon>
        <taxon>Balanidae</taxon>
        <taxon>Amphibalaninae</taxon>
        <taxon>Amphibalanus</taxon>
    </lineage>
</organism>
<feature type="domain" description="EF-hand" evidence="5">
    <location>
        <begin position="198"/>
        <end position="233"/>
    </location>
</feature>
<dbReference type="PROSITE" id="PS00018">
    <property type="entry name" value="EF_HAND_1"/>
    <property type="match status" value="2"/>
</dbReference>